<gene>
    <name evidence="3" type="ORF">DEH84_17210</name>
</gene>
<dbReference type="OrthoDB" id="9811006at2"/>
<dbReference type="SMART" id="SM00867">
    <property type="entry name" value="YceI"/>
    <property type="match status" value="1"/>
</dbReference>
<dbReference type="Proteomes" id="UP000244892">
    <property type="component" value="Chromosome"/>
</dbReference>
<protein>
    <submittedName>
        <fullName evidence="3">Polyisoprenoid-binding protein</fullName>
    </submittedName>
</protein>
<dbReference type="Gene3D" id="2.40.128.110">
    <property type="entry name" value="Lipid/polyisoprenoid-binding, YceI-like"/>
    <property type="match status" value="1"/>
</dbReference>
<evidence type="ECO:0000259" key="2">
    <source>
        <dbReference type="SMART" id="SM00867"/>
    </source>
</evidence>
<dbReference type="SUPFAM" id="SSF101874">
    <property type="entry name" value="YceI-like"/>
    <property type="match status" value="1"/>
</dbReference>
<dbReference type="RefSeq" id="WP_109038085.1">
    <property type="nucleotide sequence ID" value="NZ_CP029210.1"/>
</dbReference>
<keyword evidence="4" id="KW-1185">Reference proteome</keyword>
<accession>A0A2U8FXJ8</accession>
<reference evidence="3 4" key="1">
    <citation type="submission" date="2018-05" db="EMBL/GenBank/DDBJ databases">
        <title>complete genome sequence of Aquabacterium olei NBRC 110486.</title>
        <authorList>
            <person name="Tang B."/>
            <person name="Chang J."/>
            <person name="Zhang L."/>
            <person name="Yang H."/>
        </authorList>
    </citation>
    <scope>NUCLEOTIDE SEQUENCE [LARGE SCALE GENOMIC DNA]</scope>
    <source>
        <strain evidence="3 4">NBRC 110486</strain>
    </source>
</reference>
<feature type="domain" description="Lipid/polyisoprenoid-binding YceI-like" evidence="2">
    <location>
        <begin position="26"/>
        <end position="189"/>
    </location>
</feature>
<proteinExistence type="predicted"/>
<dbReference type="InterPro" id="IPR036761">
    <property type="entry name" value="TTHA0802/YceI-like_sf"/>
</dbReference>
<dbReference type="KEGG" id="aon:DEH84_17210"/>
<dbReference type="PANTHER" id="PTHR34406:SF2">
    <property type="entry name" value="PERIPLASMIC PROTEIN"/>
    <property type="match status" value="1"/>
</dbReference>
<keyword evidence="1" id="KW-0732">Signal</keyword>
<sequence length="191" mass="20500">MTRLALSTLAAVAALSASVAQAAPATYNIDPTHTFVTFEAKHFGTSTARGRFDKKSGTIVLDKQAKKGTVDITIETGSINTGVTPFDGHLKSKDFFNSEAFPTATFKSDKLVFDGEKVTAVEGTLTLLGKSQPVTLKAEGYGCYQNPRIQREVCGGDFVTTIQRSAYGMTYGVPNIPDDVKLVIQIEAIKQ</sequence>
<dbReference type="AlphaFoldDB" id="A0A2U8FXJ8"/>
<evidence type="ECO:0000313" key="4">
    <source>
        <dbReference type="Proteomes" id="UP000244892"/>
    </source>
</evidence>
<evidence type="ECO:0000256" key="1">
    <source>
        <dbReference type="SAM" id="SignalP"/>
    </source>
</evidence>
<feature type="chain" id="PRO_5015842447" evidence="1">
    <location>
        <begin position="23"/>
        <end position="191"/>
    </location>
</feature>
<dbReference type="Pfam" id="PF04264">
    <property type="entry name" value="YceI"/>
    <property type="match status" value="1"/>
</dbReference>
<dbReference type="InterPro" id="IPR007372">
    <property type="entry name" value="Lipid/polyisoprenoid-bd_YceI"/>
</dbReference>
<organism evidence="3 4">
    <name type="scientific">Aquabacterium olei</name>
    <dbReference type="NCBI Taxonomy" id="1296669"/>
    <lineage>
        <taxon>Bacteria</taxon>
        <taxon>Pseudomonadati</taxon>
        <taxon>Pseudomonadota</taxon>
        <taxon>Betaproteobacteria</taxon>
        <taxon>Burkholderiales</taxon>
        <taxon>Aquabacterium</taxon>
    </lineage>
</organism>
<evidence type="ECO:0000313" key="3">
    <source>
        <dbReference type="EMBL" id="AWI54966.1"/>
    </source>
</evidence>
<dbReference type="EMBL" id="CP029210">
    <property type="protein sequence ID" value="AWI54966.1"/>
    <property type="molecule type" value="Genomic_DNA"/>
</dbReference>
<name>A0A2U8FXJ8_9BURK</name>
<dbReference type="PANTHER" id="PTHR34406">
    <property type="entry name" value="PROTEIN YCEI"/>
    <property type="match status" value="1"/>
</dbReference>
<feature type="signal peptide" evidence="1">
    <location>
        <begin position="1"/>
        <end position="22"/>
    </location>
</feature>